<name>A0ABU1CXJ3_9PSED</name>
<keyword evidence="2" id="KW-1185">Reference proteome</keyword>
<evidence type="ECO:0000313" key="2">
    <source>
        <dbReference type="Proteomes" id="UP001224477"/>
    </source>
</evidence>
<accession>A0ABU1CXJ3</accession>
<dbReference type="Proteomes" id="UP001224477">
    <property type="component" value="Unassembled WGS sequence"/>
</dbReference>
<sequence>MHSHAERGNDRQVCFAFVNILPAYGARSLFKRYITGDNQTQPHAS</sequence>
<reference evidence="1 2" key="1">
    <citation type="journal article" date="2023" name="Microbiol. Resour. Announc.">
        <title>Whole-genome sequence of Pseudomonas yamanorum OLsAu1 isolated from the edible ectomycorrhizal mushroom Lactarius sp. section Deliciosi.</title>
        <authorList>
            <person name="Ramirez-Mendoza R."/>
            <person name="Angeles-Argaiz R.E."/>
            <person name="Hernandez-Oaxaca D."/>
            <person name="Aguirre-Beltran L."/>
            <person name="Almaraz-Suarez J."/>
            <person name="Perez-Moreno J."/>
        </authorList>
    </citation>
    <scope>NUCLEOTIDE SEQUENCE [LARGE SCALE GENOMIC DNA]</scope>
    <source>
        <strain evidence="1 2">OLsAu1</strain>
    </source>
</reference>
<organism evidence="1 2">
    <name type="scientific">Pseudomonas yamanorum</name>
    <dbReference type="NCBI Taxonomy" id="515393"/>
    <lineage>
        <taxon>Bacteria</taxon>
        <taxon>Pseudomonadati</taxon>
        <taxon>Pseudomonadota</taxon>
        <taxon>Gammaproteobacteria</taxon>
        <taxon>Pseudomonadales</taxon>
        <taxon>Pseudomonadaceae</taxon>
        <taxon>Pseudomonas</taxon>
    </lineage>
</organism>
<protein>
    <submittedName>
        <fullName evidence="1">Uncharacterized protein</fullName>
    </submittedName>
</protein>
<gene>
    <name evidence="1" type="ORF">RCO22_23900</name>
</gene>
<dbReference type="EMBL" id="JAVGXC010000031">
    <property type="protein sequence ID" value="MDR0191995.1"/>
    <property type="molecule type" value="Genomic_DNA"/>
</dbReference>
<evidence type="ECO:0000313" key="1">
    <source>
        <dbReference type="EMBL" id="MDR0191995.1"/>
    </source>
</evidence>
<proteinExistence type="predicted"/>
<comment type="caution">
    <text evidence="1">The sequence shown here is derived from an EMBL/GenBank/DDBJ whole genome shotgun (WGS) entry which is preliminary data.</text>
</comment>